<keyword evidence="4" id="KW-1185">Reference proteome</keyword>
<evidence type="ECO:0000313" key="4">
    <source>
        <dbReference type="Proteomes" id="UP000030653"/>
    </source>
</evidence>
<dbReference type="SUPFAM" id="SSF51735">
    <property type="entry name" value="NAD(P)-binding Rossmann-fold domains"/>
    <property type="match status" value="1"/>
</dbReference>
<dbReference type="Gene3D" id="3.40.50.720">
    <property type="entry name" value="NAD(P)-binding Rossmann-like Domain"/>
    <property type="match status" value="1"/>
</dbReference>
<sequence>MSKPTIGFIGLGAMGFGMATHLVSLGHPVTGFDVWPPTLERFKAAGGAVATTPADAVRECAFCICMVASAPQAQSALFDGDAAAIKALPKGAALLLASTVSSAYATSVASQLVDLNRADVQFIDCPVSGGTARAASGELTIMAGGTSSALAHGHELLLELTAPDKLFIVEGGVGAGSNMKMVHQVLAGVHVTAACEALGFAARLGLDPVKVYETVVGKGQEVDGWSWMFENRMQRALKEEYKPAASALTILLKDLGIITSTGRLTQFPTPLSSVTEQLFLSGVSLGWGPDDDSSMVRMYFPIPLSSVQSSNSSLSEVQRTQLVLDLLSSIHLCGAAEALAFTSHLKLDMQQYFTLCADAAGASWSFRTHGPEMIALLSATSAPAASTAVSKLTLEKRIERLEWVLVEAKNVGCPLYMGGEAMSQLSLARRRLGGEVDEVKGIIDGFWGTK</sequence>
<dbReference type="InterPro" id="IPR013328">
    <property type="entry name" value="6PGD_dom2"/>
</dbReference>
<dbReference type="Pfam" id="PF03446">
    <property type="entry name" value="NAD_binding_2"/>
    <property type="match status" value="1"/>
</dbReference>
<organism evidence="3 4">
    <name type="scientific">Dacryopinax primogenitus (strain DJM 731)</name>
    <name type="common">Brown rot fungus</name>
    <dbReference type="NCBI Taxonomy" id="1858805"/>
    <lineage>
        <taxon>Eukaryota</taxon>
        <taxon>Fungi</taxon>
        <taxon>Dikarya</taxon>
        <taxon>Basidiomycota</taxon>
        <taxon>Agaricomycotina</taxon>
        <taxon>Dacrymycetes</taxon>
        <taxon>Dacrymycetales</taxon>
        <taxon>Dacrymycetaceae</taxon>
        <taxon>Dacryopinax</taxon>
    </lineage>
</organism>
<feature type="domain" description="6-phosphogluconate dehydrogenase NADP-binding" evidence="1">
    <location>
        <begin position="5"/>
        <end position="162"/>
    </location>
</feature>
<dbReference type="Gene3D" id="1.10.1040.10">
    <property type="entry name" value="N-(1-d-carboxylethyl)-l-norvaline Dehydrogenase, domain 2"/>
    <property type="match status" value="2"/>
</dbReference>
<evidence type="ECO:0008006" key="5">
    <source>
        <dbReference type="Google" id="ProtNLM"/>
    </source>
</evidence>
<dbReference type="GO" id="GO:0050661">
    <property type="term" value="F:NADP binding"/>
    <property type="evidence" value="ECO:0007669"/>
    <property type="project" value="InterPro"/>
</dbReference>
<evidence type="ECO:0000259" key="2">
    <source>
        <dbReference type="Pfam" id="PF14833"/>
    </source>
</evidence>
<dbReference type="OMA" id="QMFMQAS"/>
<accession>M5FQF0</accession>
<dbReference type="Proteomes" id="UP000030653">
    <property type="component" value="Unassembled WGS sequence"/>
</dbReference>
<dbReference type="PANTHER" id="PTHR43060:SF17">
    <property type="entry name" value="L-THREONATE DEHYDROGENASE"/>
    <property type="match status" value="1"/>
</dbReference>
<dbReference type="InterPro" id="IPR029154">
    <property type="entry name" value="HIBADH-like_NADP-bd"/>
</dbReference>
<dbReference type="GO" id="GO:0051287">
    <property type="term" value="F:NAD binding"/>
    <property type="evidence" value="ECO:0007669"/>
    <property type="project" value="InterPro"/>
</dbReference>
<protein>
    <recommendedName>
        <fullName evidence="5">Oxidoreductase</fullName>
    </recommendedName>
</protein>
<dbReference type="InterPro" id="IPR006115">
    <property type="entry name" value="6PGDH_NADP-bd"/>
</dbReference>
<dbReference type="Pfam" id="PF14833">
    <property type="entry name" value="NAD_binding_11"/>
    <property type="match status" value="1"/>
</dbReference>
<dbReference type="PROSITE" id="PS00895">
    <property type="entry name" value="3_HYDROXYISOBUT_DH"/>
    <property type="match status" value="1"/>
</dbReference>
<dbReference type="InterPro" id="IPR036291">
    <property type="entry name" value="NAD(P)-bd_dom_sf"/>
</dbReference>
<dbReference type="HOGENOM" id="CLU_035117_1_2_1"/>
<dbReference type="GeneID" id="63692483"/>
<dbReference type="EMBL" id="JH795876">
    <property type="protein sequence ID" value="EJT97678.1"/>
    <property type="molecule type" value="Genomic_DNA"/>
</dbReference>
<dbReference type="SUPFAM" id="SSF48179">
    <property type="entry name" value="6-phosphogluconate dehydrogenase C-terminal domain-like"/>
    <property type="match status" value="2"/>
</dbReference>
<dbReference type="STRING" id="1858805.M5FQF0"/>
<dbReference type="PANTHER" id="PTHR43060">
    <property type="entry name" value="3-HYDROXYISOBUTYRATE DEHYDROGENASE-LIKE 1, MITOCHONDRIAL-RELATED"/>
    <property type="match status" value="1"/>
</dbReference>
<evidence type="ECO:0000259" key="1">
    <source>
        <dbReference type="Pfam" id="PF03446"/>
    </source>
</evidence>
<name>M5FQF0_DACPD</name>
<reference evidence="3 4" key="1">
    <citation type="journal article" date="2012" name="Science">
        <title>The Paleozoic origin of enzymatic lignin decomposition reconstructed from 31 fungal genomes.</title>
        <authorList>
            <person name="Floudas D."/>
            <person name="Binder M."/>
            <person name="Riley R."/>
            <person name="Barry K."/>
            <person name="Blanchette R.A."/>
            <person name="Henrissat B."/>
            <person name="Martinez A.T."/>
            <person name="Otillar R."/>
            <person name="Spatafora J.W."/>
            <person name="Yadav J.S."/>
            <person name="Aerts A."/>
            <person name="Benoit I."/>
            <person name="Boyd A."/>
            <person name="Carlson A."/>
            <person name="Copeland A."/>
            <person name="Coutinho P.M."/>
            <person name="de Vries R.P."/>
            <person name="Ferreira P."/>
            <person name="Findley K."/>
            <person name="Foster B."/>
            <person name="Gaskell J."/>
            <person name="Glotzer D."/>
            <person name="Gorecki P."/>
            <person name="Heitman J."/>
            <person name="Hesse C."/>
            <person name="Hori C."/>
            <person name="Igarashi K."/>
            <person name="Jurgens J.A."/>
            <person name="Kallen N."/>
            <person name="Kersten P."/>
            <person name="Kohler A."/>
            <person name="Kuees U."/>
            <person name="Kumar T.K.A."/>
            <person name="Kuo A."/>
            <person name="LaButti K."/>
            <person name="Larrondo L.F."/>
            <person name="Lindquist E."/>
            <person name="Ling A."/>
            <person name="Lombard V."/>
            <person name="Lucas S."/>
            <person name="Lundell T."/>
            <person name="Martin R."/>
            <person name="McLaughlin D.J."/>
            <person name="Morgenstern I."/>
            <person name="Morin E."/>
            <person name="Murat C."/>
            <person name="Nagy L.G."/>
            <person name="Nolan M."/>
            <person name="Ohm R.A."/>
            <person name="Patyshakuliyeva A."/>
            <person name="Rokas A."/>
            <person name="Ruiz-Duenas F.J."/>
            <person name="Sabat G."/>
            <person name="Salamov A."/>
            <person name="Samejima M."/>
            <person name="Schmutz J."/>
            <person name="Slot J.C."/>
            <person name="St John F."/>
            <person name="Stenlid J."/>
            <person name="Sun H."/>
            <person name="Sun S."/>
            <person name="Syed K."/>
            <person name="Tsang A."/>
            <person name="Wiebenga A."/>
            <person name="Young D."/>
            <person name="Pisabarro A."/>
            <person name="Eastwood D.C."/>
            <person name="Martin F."/>
            <person name="Cullen D."/>
            <person name="Grigoriev I.V."/>
            <person name="Hibbett D.S."/>
        </authorList>
    </citation>
    <scope>NUCLEOTIDE SEQUENCE [LARGE SCALE GENOMIC DNA]</scope>
    <source>
        <strain evidence="3 4">DJM-731 SS1</strain>
    </source>
</reference>
<dbReference type="OrthoDB" id="435038at2759"/>
<evidence type="ECO:0000313" key="3">
    <source>
        <dbReference type="EMBL" id="EJT97678.1"/>
    </source>
</evidence>
<proteinExistence type="predicted"/>
<feature type="domain" description="3-hydroxyisobutyrate dehydrogenase-like NAD-binding" evidence="2">
    <location>
        <begin position="174"/>
        <end position="299"/>
    </location>
</feature>
<gene>
    <name evidence="3" type="ORF">DACRYDRAFT_97085</name>
</gene>
<dbReference type="GO" id="GO:0016491">
    <property type="term" value="F:oxidoreductase activity"/>
    <property type="evidence" value="ECO:0007669"/>
    <property type="project" value="InterPro"/>
</dbReference>
<dbReference type="InterPro" id="IPR008927">
    <property type="entry name" value="6-PGluconate_DH-like_C_sf"/>
</dbReference>
<dbReference type="AlphaFoldDB" id="M5FQF0"/>
<dbReference type="RefSeq" id="XP_040624576.1">
    <property type="nucleotide sequence ID" value="XM_040777421.1"/>
</dbReference>
<dbReference type="InterPro" id="IPR002204">
    <property type="entry name" value="3-OH-isobutyrate_DH-rel_CS"/>
</dbReference>